<keyword evidence="4" id="KW-1185">Reference proteome</keyword>
<evidence type="ECO:0000256" key="1">
    <source>
        <dbReference type="SAM" id="SignalP"/>
    </source>
</evidence>
<evidence type="ECO:0000313" key="4">
    <source>
        <dbReference type="Proteomes" id="UP000617355"/>
    </source>
</evidence>
<dbReference type="EMBL" id="BMGI01000001">
    <property type="protein sequence ID" value="GGD26017.1"/>
    <property type="molecule type" value="Genomic_DNA"/>
</dbReference>
<proteinExistence type="predicted"/>
<reference evidence="4" key="1">
    <citation type="journal article" date="2019" name="Int. J. Syst. Evol. Microbiol.">
        <title>The Global Catalogue of Microorganisms (GCM) 10K type strain sequencing project: providing services to taxonomists for standard genome sequencing and annotation.</title>
        <authorList>
            <consortium name="The Broad Institute Genomics Platform"/>
            <consortium name="The Broad Institute Genome Sequencing Center for Infectious Disease"/>
            <person name="Wu L."/>
            <person name="Ma J."/>
        </authorList>
    </citation>
    <scope>NUCLEOTIDE SEQUENCE [LARGE SCALE GENOMIC DNA]</scope>
    <source>
        <strain evidence="4">CGMCC 1.12922</strain>
    </source>
</reference>
<dbReference type="Proteomes" id="UP000617355">
    <property type="component" value="Unassembled WGS sequence"/>
</dbReference>
<organism evidence="3 4">
    <name type="scientific">Sinisalibacter lacisalsi</name>
    <dbReference type="NCBI Taxonomy" id="1526570"/>
    <lineage>
        <taxon>Bacteria</taxon>
        <taxon>Pseudomonadati</taxon>
        <taxon>Pseudomonadota</taxon>
        <taxon>Alphaproteobacteria</taxon>
        <taxon>Rhodobacterales</taxon>
        <taxon>Roseobacteraceae</taxon>
        <taxon>Sinisalibacter</taxon>
    </lineage>
</organism>
<evidence type="ECO:0000313" key="3">
    <source>
        <dbReference type="EMBL" id="GGD26017.1"/>
    </source>
</evidence>
<dbReference type="RefSeq" id="WP_188526309.1">
    <property type="nucleotide sequence ID" value="NZ_BMGI01000001.1"/>
</dbReference>
<comment type="caution">
    <text evidence="3">The sequence shown here is derived from an EMBL/GenBank/DDBJ whole genome shotgun (WGS) entry which is preliminary data.</text>
</comment>
<accession>A0ABQ1QHE2</accession>
<keyword evidence="1" id="KW-0732">Signal</keyword>
<dbReference type="InterPro" id="IPR005183">
    <property type="entry name" value="DUF305_CopM-like"/>
</dbReference>
<dbReference type="Gene3D" id="1.20.1260.10">
    <property type="match status" value="1"/>
</dbReference>
<sequence length="119" mass="12738">MRRYIRPVFVALLLATPAIAQDHTGHAGHDMSADATPSTLAYIAANDAMHQGMAIAFTGDADVDFIKGMIPHHAGAVDMARIVLEHGADAEVRALAEAIIAAQEEEIAWMRAWLAARGH</sequence>
<feature type="domain" description="DUF305" evidence="2">
    <location>
        <begin position="29"/>
        <end position="114"/>
    </location>
</feature>
<feature type="chain" id="PRO_5046219119" description="DUF305 domain-containing protein" evidence="1">
    <location>
        <begin position="21"/>
        <end position="119"/>
    </location>
</feature>
<evidence type="ECO:0000259" key="2">
    <source>
        <dbReference type="Pfam" id="PF03713"/>
    </source>
</evidence>
<protein>
    <recommendedName>
        <fullName evidence="2">DUF305 domain-containing protein</fullName>
    </recommendedName>
</protein>
<name>A0ABQ1QHE2_9RHOB</name>
<dbReference type="InterPro" id="IPR012347">
    <property type="entry name" value="Ferritin-like"/>
</dbReference>
<dbReference type="PANTHER" id="PTHR36933:SF1">
    <property type="entry name" value="SLL0788 PROTEIN"/>
    <property type="match status" value="1"/>
</dbReference>
<feature type="signal peptide" evidence="1">
    <location>
        <begin position="1"/>
        <end position="20"/>
    </location>
</feature>
<gene>
    <name evidence="3" type="ORF">GCM10011358_08080</name>
</gene>
<dbReference type="Pfam" id="PF03713">
    <property type="entry name" value="DUF305"/>
    <property type="match status" value="1"/>
</dbReference>
<dbReference type="PANTHER" id="PTHR36933">
    <property type="entry name" value="SLL0788 PROTEIN"/>
    <property type="match status" value="1"/>
</dbReference>